<proteinExistence type="predicted"/>
<dbReference type="Proteomes" id="UP001440984">
    <property type="component" value="Unassembled WGS sequence"/>
</dbReference>
<accession>A0ABV0L574</accession>
<evidence type="ECO:0000256" key="3">
    <source>
        <dbReference type="ARBA" id="ARBA00023163"/>
    </source>
</evidence>
<dbReference type="InterPro" id="IPR009057">
    <property type="entry name" value="Homeodomain-like_sf"/>
</dbReference>
<keyword evidence="2 4" id="KW-0238">DNA-binding</keyword>
<dbReference type="InterPro" id="IPR050109">
    <property type="entry name" value="HTH-type_TetR-like_transc_reg"/>
</dbReference>
<keyword evidence="7" id="KW-1185">Reference proteome</keyword>
<dbReference type="EMBL" id="JBDZYD010000001">
    <property type="protein sequence ID" value="MEQ0557456.1"/>
    <property type="molecule type" value="Genomic_DNA"/>
</dbReference>
<reference evidence="6 7" key="1">
    <citation type="submission" date="2024-05" db="EMBL/GenBank/DDBJ databases">
        <authorList>
            <person name="Zhao H."/>
            <person name="Xu Y."/>
            <person name="Lin S."/>
            <person name="Spain J.C."/>
            <person name="Zhou N.-Y."/>
        </authorList>
    </citation>
    <scope>NUCLEOTIDE SEQUENCE [LARGE SCALE GENOMIC DNA]</scope>
    <source>
        <strain evidence="6 7">NEAU-NG30</strain>
    </source>
</reference>
<dbReference type="SUPFAM" id="SSF46689">
    <property type="entry name" value="Homeodomain-like"/>
    <property type="match status" value="1"/>
</dbReference>
<feature type="DNA-binding region" description="H-T-H motif" evidence="4">
    <location>
        <begin position="37"/>
        <end position="56"/>
    </location>
</feature>
<keyword evidence="1" id="KW-0805">Transcription regulation</keyword>
<dbReference type="InterPro" id="IPR001647">
    <property type="entry name" value="HTH_TetR"/>
</dbReference>
<dbReference type="InterPro" id="IPR036271">
    <property type="entry name" value="Tet_transcr_reg_TetR-rel_C_sf"/>
</dbReference>
<dbReference type="PANTHER" id="PTHR30055">
    <property type="entry name" value="HTH-TYPE TRANSCRIPTIONAL REGULATOR RUTR"/>
    <property type="match status" value="1"/>
</dbReference>
<evidence type="ECO:0000256" key="2">
    <source>
        <dbReference type="ARBA" id="ARBA00023125"/>
    </source>
</evidence>
<organism evidence="6 7">
    <name type="scientific">Amycolatopsis melonis</name>
    <dbReference type="NCBI Taxonomy" id="3156488"/>
    <lineage>
        <taxon>Bacteria</taxon>
        <taxon>Bacillati</taxon>
        <taxon>Actinomycetota</taxon>
        <taxon>Actinomycetes</taxon>
        <taxon>Pseudonocardiales</taxon>
        <taxon>Pseudonocardiaceae</taxon>
        <taxon>Amycolatopsis</taxon>
    </lineage>
</organism>
<protein>
    <submittedName>
        <fullName evidence="6">TetR/AcrR family transcriptional regulator</fullName>
    </submittedName>
</protein>
<evidence type="ECO:0000259" key="5">
    <source>
        <dbReference type="PROSITE" id="PS50977"/>
    </source>
</evidence>
<dbReference type="PANTHER" id="PTHR30055:SF234">
    <property type="entry name" value="HTH-TYPE TRANSCRIPTIONAL REGULATOR BETI"/>
    <property type="match status" value="1"/>
</dbReference>
<dbReference type="Pfam" id="PF21597">
    <property type="entry name" value="TetR_C_43"/>
    <property type="match status" value="1"/>
</dbReference>
<dbReference type="PROSITE" id="PS50977">
    <property type="entry name" value="HTH_TETR_2"/>
    <property type="match status" value="1"/>
</dbReference>
<evidence type="ECO:0000313" key="7">
    <source>
        <dbReference type="Proteomes" id="UP001440984"/>
    </source>
</evidence>
<dbReference type="PRINTS" id="PR00455">
    <property type="entry name" value="HTHTETR"/>
</dbReference>
<dbReference type="InterPro" id="IPR049445">
    <property type="entry name" value="TetR_SbtR-like_C"/>
</dbReference>
<sequence>MPGGDTGRPMRADARRNYERIVAAANDLFTAHGADVPLDDIAKKAGVGAGTLYRHFPTREKLFEAVYRDEIEVLAERAFVLHEQLPPWEALETWVREQVKWVVERHKLATILKESIDAGSETFRYCQKRLREATGVLTETAQDAGLIRKDVFGVDVLRLGHGAGMAVRNCSPEDGERVLGVIFDGLRAGSRPPG</sequence>
<keyword evidence="3" id="KW-0804">Transcription</keyword>
<name>A0ABV0L574_9PSEU</name>
<dbReference type="SUPFAM" id="SSF48498">
    <property type="entry name" value="Tetracyclin repressor-like, C-terminal domain"/>
    <property type="match status" value="1"/>
</dbReference>
<dbReference type="RefSeq" id="WP_348946739.1">
    <property type="nucleotide sequence ID" value="NZ_JBDZYD010000001.1"/>
</dbReference>
<evidence type="ECO:0000313" key="6">
    <source>
        <dbReference type="EMBL" id="MEQ0557456.1"/>
    </source>
</evidence>
<evidence type="ECO:0000256" key="1">
    <source>
        <dbReference type="ARBA" id="ARBA00023015"/>
    </source>
</evidence>
<evidence type="ECO:0000256" key="4">
    <source>
        <dbReference type="PROSITE-ProRule" id="PRU00335"/>
    </source>
</evidence>
<dbReference type="Gene3D" id="1.10.357.10">
    <property type="entry name" value="Tetracycline Repressor, domain 2"/>
    <property type="match status" value="1"/>
</dbReference>
<dbReference type="Pfam" id="PF00440">
    <property type="entry name" value="TetR_N"/>
    <property type="match status" value="1"/>
</dbReference>
<comment type="caution">
    <text evidence="6">The sequence shown here is derived from an EMBL/GenBank/DDBJ whole genome shotgun (WGS) entry which is preliminary data.</text>
</comment>
<feature type="domain" description="HTH tetR-type" evidence="5">
    <location>
        <begin position="15"/>
        <end position="74"/>
    </location>
</feature>
<gene>
    <name evidence="6" type="ORF">ABJI51_00140</name>
</gene>